<dbReference type="Proteomes" id="UP001069090">
    <property type="component" value="Unassembled WGS sequence"/>
</dbReference>
<evidence type="ECO:0000259" key="2">
    <source>
        <dbReference type="Pfam" id="PF14347"/>
    </source>
</evidence>
<sequence length="136" mass="13812">MLKKILSTMLFVAAASQATAQTASPAGAKVYIISPADGAVVTSPVTVTFGLKGMGVAPAGTDRANTGHHHLLVDAKALPAAGQPMGGEVIHFGGGQTETTLELAPGKHSLQLIMGDMAHVPHNPIVASEKITITVK</sequence>
<feature type="chain" id="PRO_5039898148" evidence="1">
    <location>
        <begin position="21"/>
        <end position="136"/>
    </location>
</feature>
<keyword evidence="4" id="KW-1185">Reference proteome</keyword>
<proteinExistence type="predicted"/>
<dbReference type="RefSeq" id="WP_258331836.1">
    <property type="nucleotide sequence ID" value="NZ_JAPTGG010000008.1"/>
</dbReference>
<comment type="caution">
    <text evidence="3">The sequence shown here is derived from an EMBL/GenBank/DDBJ whole genome shotgun (WGS) entry which is preliminary data.</text>
</comment>
<reference evidence="3 4" key="1">
    <citation type="submission" date="2022-12" db="EMBL/GenBank/DDBJ databases">
        <title>Dasania phycosphaerae sp. nov., isolated from particulate material of the south coast of Korea.</title>
        <authorList>
            <person name="Jiang Y."/>
        </authorList>
    </citation>
    <scope>NUCLEOTIDE SEQUENCE [LARGE SCALE GENOMIC DNA]</scope>
    <source>
        <strain evidence="3 4">GY-19</strain>
    </source>
</reference>
<dbReference type="InterPro" id="IPR025512">
    <property type="entry name" value="DUF4399"/>
</dbReference>
<feature type="signal peptide" evidence="1">
    <location>
        <begin position="1"/>
        <end position="20"/>
    </location>
</feature>
<keyword evidence="1" id="KW-0732">Signal</keyword>
<organism evidence="3 4">
    <name type="scientific">Dasania phycosphaerae</name>
    <dbReference type="NCBI Taxonomy" id="2950436"/>
    <lineage>
        <taxon>Bacteria</taxon>
        <taxon>Pseudomonadati</taxon>
        <taxon>Pseudomonadota</taxon>
        <taxon>Gammaproteobacteria</taxon>
        <taxon>Cellvibrionales</taxon>
        <taxon>Spongiibacteraceae</taxon>
        <taxon>Dasania</taxon>
    </lineage>
</organism>
<dbReference type="Pfam" id="PF14347">
    <property type="entry name" value="DUF4399"/>
    <property type="match status" value="1"/>
</dbReference>
<accession>A0A9J6RNW1</accession>
<evidence type="ECO:0000313" key="4">
    <source>
        <dbReference type="Proteomes" id="UP001069090"/>
    </source>
</evidence>
<gene>
    <name evidence="3" type="ORF">O0V09_10795</name>
</gene>
<evidence type="ECO:0000256" key="1">
    <source>
        <dbReference type="SAM" id="SignalP"/>
    </source>
</evidence>
<dbReference type="AlphaFoldDB" id="A0A9J6RNW1"/>
<protein>
    <submittedName>
        <fullName evidence="3">DUF4399 domain-containing protein</fullName>
    </submittedName>
</protein>
<feature type="domain" description="DUF4399" evidence="2">
    <location>
        <begin position="47"/>
        <end position="136"/>
    </location>
</feature>
<name>A0A9J6RNW1_9GAMM</name>
<evidence type="ECO:0000313" key="3">
    <source>
        <dbReference type="EMBL" id="MCZ0865693.1"/>
    </source>
</evidence>
<dbReference type="EMBL" id="JAPTGG010000008">
    <property type="protein sequence ID" value="MCZ0865693.1"/>
    <property type="molecule type" value="Genomic_DNA"/>
</dbReference>